<organism evidence="2 3">
    <name type="scientific">Fervidicola ferrireducens</name>
    <dbReference type="NCBI Taxonomy" id="520764"/>
    <lineage>
        <taxon>Bacteria</taxon>
        <taxon>Bacillati</taxon>
        <taxon>Bacillota</taxon>
        <taxon>Clostridia</taxon>
        <taxon>Thermosediminibacterales</taxon>
        <taxon>Thermosediminibacteraceae</taxon>
        <taxon>Fervidicola</taxon>
    </lineage>
</organism>
<proteinExistence type="predicted"/>
<reference evidence="2 3" key="1">
    <citation type="submission" date="2015-12" db="EMBL/GenBank/DDBJ databases">
        <title>Draft genome sequnece of Fervidicola ferrireducens strain Y170.</title>
        <authorList>
            <person name="Patel B.K."/>
        </authorList>
    </citation>
    <scope>NUCLEOTIDE SEQUENCE [LARGE SCALE GENOMIC DNA]</scope>
    <source>
        <strain evidence="2 3">Y170</strain>
    </source>
</reference>
<keyword evidence="3" id="KW-1185">Reference proteome</keyword>
<dbReference type="AlphaFoldDB" id="A0A140LAH3"/>
<evidence type="ECO:0000313" key="2">
    <source>
        <dbReference type="EMBL" id="KXG77548.1"/>
    </source>
</evidence>
<evidence type="ECO:0000259" key="1">
    <source>
        <dbReference type="Pfam" id="PF02887"/>
    </source>
</evidence>
<dbReference type="InterPro" id="IPR015074">
    <property type="entry name" value="DUF1867"/>
</dbReference>
<dbReference type="STRING" id="520764.AN618_11000"/>
<dbReference type="InParanoid" id="A0A140LAH3"/>
<sequence>MYWDFPGEENTENTLAVVKKAVKERNIRHVVVASTEGRTAKAFFEANLGVNLVVVTHVCGFSRPGEMEFPEDLRQRLLNSGVKVLTTTHVLSGAERGISRRFGGVYPVEIIANTLRMFGQGVKVCVEIATMALDAGMIPYGEDVIAVGGTGTGADTAIIIRPSHAASIFDTWISEILCKPAKRKKES</sequence>
<protein>
    <recommendedName>
        <fullName evidence="1">Pyruvate kinase C-terminal domain-containing protein</fullName>
    </recommendedName>
</protein>
<dbReference type="RefSeq" id="WP_066352979.1">
    <property type="nucleotide sequence ID" value="NZ_LOED01000010.1"/>
</dbReference>
<dbReference type="OrthoDB" id="9782984at2"/>
<dbReference type="PIRSF" id="PIRSF016138">
    <property type="entry name" value="UCP016138"/>
    <property type="match status" value="1"/>
</dbReference>
<dbReference type="InterPro" id="IPR015795">
    <property type="entry name" value="Pyrv_Knase_C"/>
</dbReference>
<dbReference type="PATRIC" id="fig|520764.3.peg.1137"/>
<dbReference type="Pfam" id="PF02887">
    <property type="entry name" value="PK_C"/>
    <property type="match status" value="1"/>
</dbReference>
<dbReference type="SUPFAM" id="SSF52935">
    <property type="entry name" value="PK C-terminal domain-like"/>
    <property type="match status" value="1"/>
</dbReference>
<accession>A0A140LAH3</accession>
<dbReference type="Proteomes" id="UP000070427">
    <property type="component" value="Unassembled WGS sequence"/>
</dbReference>
<comment type="caution">
    <text evidence="2">The sequence shown here is derived from an EMBL/GenBank/DDBJ whole genome shotgun (WGS) entry which is preliminary data.</text>
</comment>
<dbReference type="Gene3D" id="3.40.1380.20">
    <property type="entry name" value="Pyruvate kinase, C-terminal domain"/>
    <property type="match status" value="1"/>
</dbReference>
<evidence type="ECO:0000313" key="3">
    <source>
        <dbReference type="Proteomes" id="UP000070427"/>
    </source>
</evidence>
<dbReference type="InterPro" id="IPR036918">
    <property type="entry name" value="Pyrv_Knase_C_sf"/>
</dbReference>
<gene>
    <name evidence="2" type="ORF">AN618_11000</name>
</gene>
<dbReference type="EMBL" id="LOED01000010">
    <property type="protein sequence ID" value="KXG77548.1"/>
    <property type="molecule type" value="Genomic_DNA"/>
</dbReference>
<name>A0A140LAH3_9FIRM</name>
<feature type="domain" description="Pyruvate kinase C-terminal" evidence="1">
    <location>
        <begin position="15"/>
        <end position="159"/>
    </location>
</feature>